<dbReference type="EMBL" id="JNBR01002443">
    <property type="protein sequence ID" value="OQR82468.1"/>
    <property type="molecule type" value="Genomic_DNA"/>
</dbReference>
<keyword evidence="2" id="KW-1185">Reference proteome</keyword>
<evidence type="ECO:0008006" key="3">
    <source>
        <dbReference type="Google" id="ProtNLM"/>
    </source>
</evidence>
<dbReference type="Proteomes" id="UP000243579">
    <property type="component" value="Unassembled WGS sequence"/>
</dbReference>
<evidence type="ECO:0000313" key="1">
    <source>
        <dbReference type="EMBL" id="OQR82468.1"/>
    </source>
</evidence>
<dbReference type="AlphaFoldDB" id="A0A1V9Y9Y1"/>
<evidence type="ECO:0000313" key="2">
    <source>
        <dbReference type="Proteomes" id="UP000243579"/>
    </source>
</evidence>
<comment type="caution">
    <text evidence="1">The sequence shown here is derived from an EMBL/GenBank/DDBJ whole genome shotgun (WGS) entry which is preliminary data.</text>
</comment>
<name>A0A1V9Y9Y1_ACHHY</name>
<organism evidence="1 2">
    <name type="scientific">Achlya hypogyna</name>
    <name type="common">Oomycete</name>
    <name type="synonym">Protoachlya hypogyna</name>
    <dbReference type="NCBI Taxonomy" id="1202772"/>
    <lineage>
        <taxon>Eukaryota</taxon>
        <taxon>Sar</taxon>
        <taxon>Stramenopiles</taxon>
        <taxon>Oomycota</taxon>
        <taxon>Saprolegniomycetes</taxon>
        <taxon>Saprolegniales</taxon>
        <taxon>Achlyaceae</taxon>
        <taxon>Achlya</taxon>
    </lineage>
</organism>
<dbReference type="OrthoDB" id="90455at2759"/>
<accession>A0A1V9Y9Y1</accession>
<sequence>MFLSGTYANPNAFATLVKVPSATFYGWVQRSSAILAYDGPESAATLGRQGGVEANPFSRGLVTFMKGMRRTDEMVTTYNMIEYVAWYYREWYTTYINSKLSPERGYLTLFRYLQRFAHRHGFRRRVPTASKIAREKLMIIRDDFACSLGADNVYNVDETAVYYDMPPRCTWAFKGETSHALASQKNSDRITAVLTICANGEKLPVLFIVHGKPGATIEREELPQRIHPNMSRHKRAVIIDRVARVWRALKPETIAGSFEKALPKLT</sequence>
<gene>
    <name evidence="1" type="ORF">ACHHYP_15975</name>
</gene>
<protein>
    <recommendedName>
        <fullName evidence="3">DDE-1 domain-containing protein</fullName>
    </recommendedName>
</protein>
<proteinExistence type="predicted"/>
<reference evidence="1 2" key="1">
    <citation type="journal article" date="2014" name="Genome Biol. Evol.">
        <title>The secreted proteins of Achlya hypogyna and Thraustotheca clavata identify the ancestral oomycete secretome and reveal gene acquisitions by horizontal gene transfer.</title>
        <authorList>
            <person name="Misner I."/>
            <person name="Blouin N."/>
            <person name="Leonard G."/>
            <person name="Richards T.A."/>
            <person name="Lane C.E."/>
        </authorList>
    </citation>
    <scope>NUCLEOTIDE SEQUENCE [LARGE SCALE GENOMIC DNA]</scope>
    <source>
        <strain evidence="1 2">ATCC 48635</strain>
    </source>
</reference>